<gene>
    <name evidence="2" type="ORF">NAF29_17210</name>
</gene>
<name>A0AA41W9Q7_9GAMM</name>
<dbReference type="Proteomes" id="UP001165393">
    <property type="component" value="Unassembled WGS sequence"/>
</dbReference>
<dbReference type="Gene3D" id="3.30.70.1440">
    <property type="entry name" value="Multidrug efflux transporter AcrB pore domain"/>
    <property type="match status" value="1"/>
</dbReference>
<accession>A0AA41W9Q7</accession>
<feature type="transmembrane region" description="Helical" evidence="1">
    <location>
        <begin position="996"/>
        <end position="1021"/>
    </location>
</feature>
<feature type="transmembrane region" description="Helical" evidence="1">
    <location>
        <begin position="334"/>
        <end position="352"/>
    </location>
</feature>
<dbReference type="Gene3D" id="3.30.2090.10">
    <property type="entry name" value="Multidrug efflux transporter AcrB TolC docking domain, DN and DC subdomains"/>
    <property type="match status" value="2"/>
</dbReference>
<dbReference type="Gene3D" id="3.30.70.1430">
    <property type="entry name" value="Multidrug efflux transporter AcrB pore domain"/>
    <property type="match status" value="2"/>
</dbReference>
<feature type="transmembrane region" description="Helical" evidence="1">
    <location>
        <begin position="462"/>
        <end position="483"/>
    </location>
</feature>
<dbReference type="SUPFAM" id="SSF82693">
    <property type="entry name" value="Multidrug efflux transporter AcrB pore domain, PN1, PN2, PC1 and PC2 subdomains"/>
    <property type="match status" value="2"/>
</dbReference>
<dbReference type="InterPro" id="IPR001036">
    <property type="entry name" value="Acrflvin-R"/>
</dbReference>
<proteinExistence type="predicted"/>
<feature type="transmembrane region" description="Helical" evidence="1">
    <location>
        <begin position="968"/>
        <end position="984"/>
    </location>
</feature>
<evidence type="ECO:0000313" key="2">
    <source>
        <dbReference type="EMBL" id="MCM2681390.1"/>
    </source>
</evidence>
<keyword evidence="1" id="KW-0472">Membrane</keyword>
<protein>
    <submittedName>
        <fullName evidence="2">Efflux RND transporter permease subunit</fullName>
    </submittedName>
</protein>
<dbReference type="GO" id="GO:0005886">
    <property type="term" value="C:plasma membrane"/>
    <property type="evidence" value="ECO:0007669"/>
    <property type="project" value="TreeGrafter"/>
</dbReference>
<keyword evidence="1" id="KW-0812">Transmembrane</keyword>
<dbReference type="PANTHER" id="PTHR32063">
    <property type="match status" value="1"/>
</dbReference>
<reference evidence="2 3" key="1">
    <citation type="journal article" date="2013" name="Antonie Van Leeuwenhoek">
        <title>Echinimonas agarilytica gen. nov., sp. nov., a new gammaproteobacterium isolated from the sea urchin Strongylocentrotus intermedius.</title>
        <authorList>
            <person name="Nedashkovskaya O.I."/>
            <person name="Stenkova A.M."/>
            <person name="Zhukova N.V."/>
            <person name="Van Trappen S."/>
            <person name="Lee J.S."/>
            <person name="Kim S.B."/>
        </authorList>
    </citation>
    <scope>NUCLEOTIDE SEQUENCE [LARGE SCALE GENOMIC DNA]</scope>
    <source>
        <strain evidence="2 3">KMM 6351</strain>
    </source>
</reference>
<dbReference type="RefSeq" id="WP_251262871.1">
    <property type="nucleotide sequence ID" value="NZ_JAMQGP010000010.1"/>
</dbReference>
<comment type="caution">
    <text evidence="2">The sequence shown here is derived from an EMBL/GenBank/DDBJ whole genome shotgun (WGS) entry which is preliminary data.</text>
</comment>
<dbReference type="SUPFAM" id="SSF82866">
    <property type="entry name" value="Multidrug efflux transporter AcrB transmembrane domain"/>
    <property type="match status" value="2"/>
</dbReference>
<dbReference type="PRINTS" id="PR00702">
    <property type="entry name" value="ACRIFLAVINRP"/>
</dbReference>
<dbReference type="AlphaFoldDB" id="A0AA41W9Q7"/>
<dbReference type="SUPFAM" id="SSF82714">
    <property type="entry name" value="Multidrug efflux transporter AcrB TolC docking domain, DN and DC subdomains"/>
    <property type="match status" value="2"/>
</dbReference>
<feature type="transmembrane region" description="Helical" evidence="1">
    <location>
        <begin position="867"/>
        <end position="886"/>
    </location>
</feature>
<dbReference type="PANTHER" id="PTHR32063:SF33">
    <property type="entry name" value="RND SUPERFAMILY EFFLUX PUMP PERMEASE COMPONENT"/>
    <property type="match status" value="1"/>
</dbReference>
<feature type="transmembrane region" description="Helical" evidence="1">
    <location>
        <begin position="15"/>
        <end position="34"/>
    </location>
</feature>
<feature type="transmembrane region" description="Helical" evidence="1">
    <location>
        <begin position="430"/>
        <end position="450"/>
    </location>
</feature>
<keyword evidence="3" id="KW-1185">Reference proteome</keyword>
<organism evidence="2 3">
    <name type="scientific">Echinimonas agarilytica</name>
    <dbReference type="NCBI Taxonomy" id="1215918"/>
    <lineage>
        <taxon>Bacteria</taxon>
        <taxon>Pseudomonadati</taxon>
        <taxon>Pseudomonadota</taxon>
        <taxon>Gammaproteobacteria</taxon>
        <taxon>Alteromonadales</taxon>
        <taxon>Echinimonadaceae</taxon>
        <taxon>Echinimonas</taxon>
    </lineage>
</organism>
<dbReference type="Gene3D" id="1.20.1640.10">
    <property type="entry name" value="Multidrug efflux transporter AcrB transmembrane domain"/>
    <property type="match status" value="2"/>
</dbReference>
<sequence>MQDKSVLAWWIKNPIAANLAMISLIIAGIMSYLFSVEKEPFPKVNLSIMDIQVRWAGASPRDIEDQIMIRFEEAVKNVEGVKSIVSNAGEGWTRISITGEERVDRRKFADDIRERINSVNGLPADADRPIVTERTNRDQMIRVALYGYVDELLLNKVAREVRREVAALPLISSVGITGDIGEEISIEISEQKLRQYHLSFDEVSNAIKNNSVNTSAGTVRSDTESYTLSVRSRAERQADFENLVIRHAEDGATLYLGDVAQVVDGLMANKRFSSFDGEPAVLIDVLNSDYMNIPEMSATVREYIAQKQSQLPDGLKLTVWEDWNDTYQSRIDTILTNAVSGLILVFCLLMLFLQPKVALWVTIGIGTAFAAGFWLLPSFDVSLNMMSLFAFMMVIGIVVDDAIVIGESIHRKHEEGFHGAEAAYQGVKEVSKPVLFGVITTIVVFAPMAFLPGSTAEFTRAISIVVVLALGFSLFEALFILPSHLRHLPDDDPHRKESKLETLRKRFSNIMLWLANAVYKPTMHYVLNYRYIVVAIFIVAFGLSVKLLNDGYVLESFEPKIEADTIRLNVTLPENAAFERLQQVLEQMNRGHEKLDAYIAEHHEDDGSGQHYAFVEHHYSQIRGSRIASYLKLVPYQERAIDTETATRLLTEFIGDIPDAEEIEFKATLNQRDPKVALMIQGEDVDAMARAVADLKAHMAEYENVYLIRDNLDKGSKELVFSLKPGAESLGISLRDVGTQVRQAFFGQEVQRLPREGGDSRVRVRYSRLERESIDSIYQFQIRTRDKREVPLLSVVDVEIKPGVSRIQRRDGKKTVWIWAEYAGNDAWRVVKKIKEDFIPEWRKRHPQVNLGKRDGSHNKQQFMETVYHYEGLALLVCYMLMAIAFKSYLKPLLIMSAIPFAFSGAIFGHLGHNVHFGAFSMLGILAAAGVVVNDNLVLVDCLNKLRAKGLGVFEAVLEAGTLRFRPILLTSLTTFVGLVPMLSGDTEQAKFLVPMVVSLSYGVVFATLTTLIFTPCLYLVGTDIVKGSIRLFHYWRDLDKVKS</sequence>
<dbReference type="InterPro" id="IPR027463">
    <property type="entry name" value="AcrB_DN_DC_subdom"/>
</dbReference>
<evidence type="ECO:0000256" key="1">
    <source>
        <dbReference type="SAM" id="Phobius"/>
    </source>
</evidence>
<feature type="transmembrane region" description="Helical" evidence="1">
    <location>
        <begin position="358"/>
        <end position="376"/>
    </location>
</feature>
<evidence type="ECO:0000313" key="3">
    <source>
        <dbReference type="Proteomes" id="UP001165393"/>
    </source>
</evidence>
<dbReference type="Gene3D" id="3.30.70.1320">
    <property type="entry name" value="Multidrug efflux transporter AcrB pore domain like"/>
    <property type="match status" value="1"/>
</dbReference>
<keyword evidence="1" id="KW-1133">Transmembrane helix</keyword>
<feature type="transmembrane region" description="Helical" evidence="1">
    <location>
        <begin position="388"/>
        <end position="410"/>
    </location>
</feature>
<dbReference type="GO" id="GO:0042910">
    <property type="term" value="F:xenobiotic transmembrane transporter activity"/>
    <property type="evidence" value="ECO:0007669"/>
    <property type="project" value="TreeGrafter"/>
</dbReference>
<dbReference type="Pfam" id="PF00873">
    <property type="entry name" value="ACR_tran"/>
    <property type="match status" value="1"/>
</dbReference>
<feature type="transmembrane region" description="Helical" evidence="1">
    <location>
        <begin position="917"/>
        <end position="939"/>
    </location>
</feature>
<dbReference type="EMBL" id="JAMQGP010000010">
    <property type="protein sequence ID" value="MCM2681390.1"/>
    <property type="molecule type" value="Genomic_DNA"/>
</dbReference>
<feature type="transmembrane region" description="Helical" evidence="1">
    <location>
        <begin position="531"/>
        <end position="548"/>
    </location>
</feature>